<dbReference type="InterPro" id="IPR002372">
    <property type="entry name" value="PQQ_rpt_dom"/>
</dbReference>
<dbReference type="Proteomes" id="UP000567795">
    <property type="component" value="Unassembled WGS sequence"/>
</dbReference>
<name>A0A852ZY17_9ACTN</name>
<keyword evidence="1" id="KW-1133">Transmembrane helix</keyword>
<dbReference type="RefSeq" id="WP_179812274.1">
    <property type="nucleotide sequence ID" value="NZ_JACBZD010000001.1"/>
</dbReference>
<dbReference type="AlphaFoldDB" id="A0A852ZY17"/>
<dbReference type="EMBL" id="JACBZD010000001">
    <property type="protein sequence ID" value="NYI03172.1"/>
    <property type="molecule type" value="Genomic_DNA"/>
</dbReference>
<feature type="domain" description="Pyrrolo-quinoline quinone repeat" evidence="2">
    <location>
        <begin position="155"/>
        <end position="286"/>
    </location>
</feature>
<keyword evidence="1" id="KW-0472">Membrane</keyword>
<comment type="caution">
    <text evidence="3">The sequence shown here is derived from an EMBL/GenBank/DDBJ whole genome shotgun (WGS) entry which is preliminary data.</text>
</comment>
<proteinExistence type="predicted"/>
<keyword evidence="4" id="KW-1185">Reference proteome</keyword>
<feature type="transmembrane region" description="Helical" evidence="1">
    <location>
        <begin position="17"/>
        <end position="39"/>
    </location>
</feature>
<dbReference type="InterPro" id="IPR015943">
    <property type="entry name" value="WD40/YVTN_repeat-like_dom_sf"/>
</dbReference>
<keyword evidence="1" id="KW-0812">Transmembrane</keyword>
<reference evidence="3 4" key="1">
    <citation type="submission" date="2020-07" db="EMBL/GenBank/DDBJ databases">
        <title>Sequencing the genomes of 1000 actinobacteria strains.</title>
        <authorList>
            <person name="Klenk H.-P."/>
        </authorList>
    </citation>
    <scope>NUCLEOTIDE SEQUENCE [LARGE SCALE GENOMIC DNA]</scope>
    <source>
        <strain evidence="3 4">DSM 42178</strain>
    </source>
</reference>
<dbReference type="Gene3D" id="2.130.10.10">
    <property type="entry name" value="YVTN repeat-like/Quinoprotein amine dehydrogenase"/>
    <property type="match status" value="1"/>
</dbReference>
<evidence type="ECO:0000256" key="1">
    <source>
        <dbReference type="SAM" id="Phobius"/>
    </source>
</evidence>
<organism evidence="3 4">
    <name type="scientific">Allostreptomyces psammosilenae</name>
    <dbReference type="NCBI Taxonomy" id="1892865"/>
    <lineage>
        <taxon>Bacteria</taxon>
        <taxon>Bacillati</taxon>
        <taxon>Actinomycetota</taxon>
        <taxon>Actinomycetes</taxon>
        <taxon>Kitasatosporales</taxon>
        <taxon>Streptomycetaceae</taxon>
        <taxon>Allostreptomyces</taxon>
    </lineage>
</organism>
<protein>
    <recommendedName>
        <fullName evidence="2">Pyrrolo-quinoline quinone repeat domain-containing protein</fullName>
    </recommendedName>
</protein>
<evidence type="ECO:0000313" key="3">
    <source>
        <dbReference type="EMBL" id="NYI03172.1"/>
    </source>
</evidence>
<dbReference type="SUPFAM" id="SSF50998">
    <property type="entry name" value="Quinoprotein alcohol dehydrogenase-like"/>
    <property type="match status" value="1"/>
</dbReference>
<sequence>MPYPPAPAAPNRGRMPLLLAVIGGVVVLAVVAVIGVQLLGDDAGDPTPPGGSSYSGEFEHFATDYAHGWDAAATEENGSREDATADMALGYWVTDSTLARISGSTATGFSRSDGSRQWQVEAPDGVEGICAATTSQSGSLAALAYEAGEYSSCEEVWLVDAGTGERLSEVELPDEETVTALTVVDDTLVVGTYSGAFVIDPASGEVLTEVAGSSECMAEGYVGAGAGLLLTSQTCEEESLLAFSLDGGERLWELDLPGGDAGSMSLLSADPLVIAVSGEDGGYYALSVDERGEARAVIKYNQPCGELAIYPGVVQQGYSVTGDTLVAEVIGGDDTVLAGYSLVDGSEKWCLRGESDIPSNTTPLRADGDGVIAVSGDWETDPRLVWISAADGAVTEGGRFAAEEVCEGSGDLCTLLDDGTLVDITEFTLYDYLVRTYRPE</sequence>
<dbReference type="Pfam" id="PF13360">
    <property type="entry name" value="PQQ_2"/>
    <property type="match status" value="1"/>
</dbReference>
<accession>A0A852ZY17</accession>
<evidence type="ECO:0000313" key="4">
    <source>
        <dbReference type="Proteomes" id="UP000567795"/>
    </source>
</evidence>
<gene>
    <name evidence="3" type="ORF">FHU37_000115</name>
</gene>
<evidence type="ECO:0000259" key="2">
    <source>
        <dbReference type="Pfam" id="PF13360"/>
    </source>
</evidence>
<dbReference type="InterPro" id="IPR011047">
    <property type="entry name" value="Quinoprotein_ADH-like_sf"/>
</dbReference>